<keyword evidence="6" id="KW-0175">Coiled coil</keyword>
<proteinExistence type="inferred from homology"/>
<feature type="compositionally biased region" description="Polar residues" evidence="9">
    <location>
        <begin position="283"/>
        <end position="294"/>
    </location>
</feature>
<comment type="subcellular location">
    <subcellularLocation>
        <location evidence="1">Chromosome</location>
        <location evidence="1">Centromere</location>
    </subcellularLocation>
</comment>
<name>A0A177CL51_9PLEO</name>
<gene>
    <name evidence="12" type="ORF">CC84DRAFT_1117906</name>
</gene>
<organism evidence="12 13">
    <name type="scientific">Paraphaeosphaeria sporulosa</name>
    <dbReference type="NCBI Taxonomy" id="1460663"/>
    <lineage>
        <taxon>Eukaryota</taxon>
        <taxon>Fungi</taxon>
        <taxon>Dikarya</taxon>
        <taxon>Ascomycota</taxon>
        <taxon>Pezizomycotina</taxon>
        <taxon>Dothideomycetes</taxon>
        <taxon>Pleosporomycetidae</taxon>
        <taxon>Pleosporales</taxon>
        <taxon>Massarineae</taxon>
        <taxon>Didymosphaeriaceae</taxon>
        <taxon>Paraphaeosphaeria</taxon>
    </lineage>
</organism>
<dbReference type="GO" id="GO:0000779">
    <property type="term" value="C:condensed chromosome, centromeric region"/>
    <property type="evidence" value="ECO:0007669"/>
    <property type="project" value="UniProtKB-ARBA"/>
</dbReference>
<evidence type="ECO:0000256" key="1">
    <source>
        <dbReference type="ARBA" id="ARBA00004584"/>
    </source>
</evidence>
<feature type="compositionally biased region" description="Basic and acidic residues" evidence="9">
    <location>
        <begin position="339"/>
        <end position="352"/>
    </location>
</feature>
<dbReference type="GO" id="GO:0005634">
    <property type="term" value="C:nucleus"/>
    <property type="evidence" value="ECO:0007669"/>
    <property type="project" value="InterPro"/>
</dbReference>
<keyword evidence="8" id="KW-0137">Centromere</keyword>
<dbReference type="InParanoid" id="A0A177CL51"/>
<feature type="compositionally biased region" description="Basic and acidic residues" evidence="9">
    <location>
        <begin position="456"/>
        <end position="473"/>
    </location>
</feature>
<keyword evidence="3" id="KW-0158">Chromosome</keyword>
<dbReference type="EMBL" id="KV441551">
    <property type="protein sequence ID" value="OAG07517.1"/>
    <property type="molecule type" value="Genomic_DNA"/>
</dbReference>
<feature type="compositionally biased region" description="Low complexity" evidence="9">
    <location>
        <begin position="501"/>
        <end position="511"/>
    </location>
</feature>
<dbReference type="GO" id="GO:0051301">
    <property type="term" value="P:cell division"/>
    <property type="evidence" value="ECO:0007669"/>
    <property type="project" value="UniProtKB-KW"/>
</dbReference>
<keyword evidence="5" id="KW-0159">Chromosome partition</keyword>
<evidence type="ECO:0000259" key="11">
    <source>
        <dbReference type="Pfam" id="PF07558"/>
    </source>
</evidence>
<dbReference type="InterPro" id="IPR011516">
    <property type="entry name" value="Shugoshin_N"/>
</dbReference>
<dbReference type="InterPro" id="IPR011515">
    <property type="entry name" value="Shugoshin_C"/>
</dbReference>
<evidence type="ECO:0000256" key="9">
    <source>
        <dbReference type="SAM" id="MobiDB-lite"/>
    </source>
</evidence>
<feature type="compositionally biased region" description="Basic and acidic residues" evidence="9">
    <location>
        <begin position="687"/>
        <end position="697"/>
    </location>
</feature>
<feature type="compositionally biased region" description="Basic and acidic residues" evidence="9">
    <location>
        <begin position="705"/>
        <end position="721"/>
    </location>
</feature>
<evidence type="ECO:0000256" key="8">
    <source>
        <dbReference type="ARBA" id="ARBA00023328"/>
    </source>
</evidence>
<evidence type="ECO:0000256" key="2">
    <source>
        <dbReference type="ARBA" id="ARBA00010845"/>
    </source>
</evidence>
<evidence type="ECO:0000259" key="10">
    <source>
        <dbReference type="Pfam" id="PF07557"/>
    </source>
</evidence>
<feature type="domain" description="Shugoshin C-terminal" evidence="10">
    <location>
        <begin position="432"/>
        <end position="455"/>
    </location>
</feature>
<dbReference type="GO" id="GO:0045132">
    <property type="term" value="P:meiotic chromosome segregation"/>
    <property type="evidence" value="ECO:0007669"/>
    <property type="project" value="InterPro"/>
</dbReference>
<feature type="compositionally biased region" description="Basic and acidic residues" evidence="9">
    <location>
        <begin position="545"/>
        <end position="560"/>
    </location>
</feature>
<feature type="compositionally biased region" description="Low complexity" evidence="9">
    <location>
        <begin position="311"/>
        <end position="321"/>
    </location>
</feature>
<feature type="compositionally biased region" description="Basic and acidic residues" evidence="9">
    <location>
        <begin position="250"/>
        <end position="266"/>
    </location>
</feature>
<feature type="domain" description="Shugoshin N-terminal coiled-coil" evidence="11">
    <location>
        <begin position="22"/>
        <end position="65"/>
    </location>
</feature>
<dbReference type="OrthoDB" id="5394106at2759"/>
<dbReference type="STRING" id="1460663.A0A177CL51"/>
<feature type="compositionally biased region" description="Low complexity" evidence="9">
    <location>
        <begin position="400"/>
        <end position="410"/>
    </location>
</feature>
<evidence type="ECO:0000256" key="5">
    <source>
        <dbReference type="ARBA" id="ARBA00022829"/>
    </source>
</evidence>
<evidence type="ECO:0000256" key="6">
    <source>
        <dbReference type="ARBA" id="ARBA00023054"/>
    </source>
</evidence>
<dbReference type="AlphaFoldDB" id="A0A177CL51"/>
<feature type="compositionally biased region" description="Basic residues" evidence="9">
    <location>
        <begin position="223"/>
        <end position="235"/>
    </location>
</feature>
<accession>A0A177CL51</accession>
<evidence type="ECO:0000256" key="4">
    <source>
        <dbReference type="ARBA" id="ARBA00022618"/>
    </source>
</evidence>
<feature type="region of interest" description="Disordered" evidence="9">
    <location>
        <begin position="222"/>
        <end position="729"/>
    </location>
</feature>
<keyword evidence="4" id="KW-0132">Cell division</keyword>
<feature type="compositionally biased region" description="Low complexity" evidence="9">
    <location>
        <begin position="603"/>
        <end position="624"/>
    </location>
</feature>
<sequence>MARLNEPPVAPAPPSTEAYDAIKRKFLRTNRELAKINSQQQLHIRQLENDRSRLVAENCSLAQQVLHLQNTLEAQAHAPSFSTIDTVKNQLEAKIQELGGLVAELGQLNRRGGSAPCHVKTATKKTSEEKQWRSALGLQEVENAMLPTIAEYKAYPRMTMNAEELQDILDAPESQSPDIGPPPVSHFDIQEPIVFKNSAAIDGQPDVAVDGDEVVLPMNIEPRRKRRESGPRIRRMSLFESPEEDLEDKPEEHPEDKLEAAPEKIIRTGAKRKFSVQEDDNKSQPQAESFQFSRRVTPAASDDETTDQDRPLSLSRPALSSKPVNTDPMVSPKKQRSSAPEKPDKVDKPEKKKASRPRTVVARSVLPNVLPQEIAEPVATTEIHLESLPPKTPAAELTFSPPSTEPSTSRTESKDTPPPGDLGSMSQTGIIGRPSRRARPQVSYKEPSLATKMRRPSKELVDAVIVDHSRRTSVEPPRSAPSSAHVVIKEEPEDSPWRPLGAAGDARGGDAPELGSPLRQKLDRKEGIQDVTAERPKLNSSAAERAIEKLIEQTKSEKRKSLTSAGVPLSADDTKPHERSEPKSKETTAESDNDMAIFDFNESSPAAGASTATSVRPKISLASAARERRRHSSIAAVSPPDPDDRKSEPSARVASLPSVHKRTGSGSVKTGAPAAGLAKSTAAVRSSMKEREKRAGEKLPSGSEGLRESRAERVERAERIASRRKSMMV</sequence>
<reference evidence="12 13" key="1">
    <citation type="submission" date="2016-05" db="EMBL/GenBank/DDBJ databases">
        <title>Comparative analysis of secretome profiles of manganese(II)-oxidizing ascomycete fungi.</title>
        <authorList>
            <consortium name="DOE Joint Genome Institute"/>
            <person name="Zeiner C.A."/>
            <person name="Purvine S.O."/>
            <person name="Zink E.M."/>
            <person name="Wu S."/>
            <person name="Pasa-Tolic L."/>
            <person name="Chaput D.L."/>
            <person name="Haridas S."/>
            <person name="Grigoriev I.V."/>
            <person name="Santelli C.M."/>
            <person name="Hansel C.M."/>
        </authorList>
    </citation>
    <scope>NUCLEOTIDE SEQUENCE [LARGE SCALE GENOMIC DNA]</scope>
    <source>
        <strain evidence="12 13">AP3s5-JAC2a</strain>
    </source>
</reference>
<evidence type="ECO:0000313" key="13">
    <source>
        <dbReference type="Proteomes" id="UP000077069"/>
    </source>
</evidence>
<feature type="compositionally biased region" description="Basic and acidic residues" evidence="9">
    <location>
        <begin position="572"/>
        <end position="588"/>
    </location>
</feature>
<dbReference type="Pfam" id="PF07557">
    <property type="entry name" value="Shugoshin_C"/>
    <property type="match status" value="1"/>
</dbReference>
<evidence type="ECO:0000313" key="12">
    <source>
        <dbReference type="EMBL" id="OAG07517.1"/>
    </source>
</evidence>
<evidence type="ECO:0000256" key="3">
    <source>
        <dbReference type="ARBA" id="ARBA00022454"/>
    </source>
</evidence>
<dbReference type="Proteomes" id="UP000077069">
    <property type="component" value="Unassembled WGS sequence"/>
</dbReference>
<feature type="compositionally biased region" description="Basic and acidic residues" evidence="9">
    <location>
        <begin position="520"/>
        <end position="537"/>
    </location>
</feature>
<dbReference type="Pfam" id="PF07558">
    <property type="entry name" value="Shugoshin_N"/>
    <property type="match status" value="1"/>
</dbReference>
<dbReference type="GeneID" id="28758996"/>
<evidence type="ECO:0000256" key="7">
    <source>
        <dbReference type="ARBA" id="ARBA00023306"/>
    </source>
</evidence>
<keyword evidence="7" id="KW-0131">Cell cycle</keyword>
<evidence type="ECO:0008006" key="14">
    <source>
        <dbReference type="Google" id="ProtNLM"/>
    </source>
</evidence>
<protein>
    <recommendedName>
        <fullName evidence="14">Shugoshin</fullName>
    </recommendedName>
</protein>
<dbReference type="RefSeq" id="XP_018037882.1">
    <property type="nucleotide sequence ID" value="XM_018175510.1"/>
</dbReference>
<keyword evidence="13" id="KW-1185">Reference proteome</keyword>
<comment type="similarity">
    <text evidence="2">Belongs to the shugoshin family.</text>
</comment>